<dbReference type="RefSeq" id="WP_152888094.1">
    <property type="nucleotide sequence ID" value="NZ_WHJC01000031.1"/>
</dbReference>
<dbReference type="Pfam" id="PF00753">
    <property type="entry name" value="Lactamase_B"/>
    <property type="match status" value="1"/>
</dbReference>
<evidence type="ECO:0000256" key="4">
    <source>
        <dbReference type="ARBA" id="ARBA00022833"/>
    </source>
</evidence>
<protein>
    <submittedName>
        <fullName evidence="6">MBL fold metallo-hydrolase</fullName>
    </submittedName>
</protein>
<dbReference type="InterPro" id="IPR051453">
    <property type="entry name" value="MBL_Glyoxalase_II"/>
</dbReference>
<sequence length="205" mass="22744">MIIKAIPAGIYDANCYLIIDEKTKECIIMDPGGDAPMLINQIDSLNVKPKCILLTHGHIDHVSGVVELKNRYNIPFYINKKDEEMIEKKAMIYGDIPKADGYLDNLTTFNLGENKIKCIETPGHTPGGICFLIGDNLFTGDTLFLESVGRCDFPGGSHNTLVDSIKNSILPLGDNITVYPGHGPKTTIAHERKRNPYLIGDFYVY</sequence>
<comment type="cofactor">
    <cofactor evidence="1">
        <name>Zn(2+)</name>
        <dbReference type="ChEBI" id="CHEBI:29105"/>
    </cofactor>
</comment>
<evidence type="ECO:0000256" key="1">
    <source>
        <dbReference type="ARBA" id="ARBA00001947"/>
    </source>
</evidence>
<feature type="domain" description="Metallo-beta-lactamase" evidence="5">
    <location>
        <begin position="12"/>
        <end position="182"/>
    </location>
</feature>
<comment type="caution">
    <text evidence="6">The sequence shown here is derived from an EMBL/GenBank/DDBJ whole genome shotgun (WGS) entry which is preliminary data.</text>
</comment>
<dbReference type="EMBL" id="WHJC01000031">
    <property type="protein sequence ID" value="MPQ42984.1"/>
    <property type="molecule type" value="Genomic_DNA"/>
</dbReference>
<proteinExistence type="predicted"/>
<keyword evidence="3 6" id="KW-0378">Hydrolase</keyword>
<name>A0A6I1MJ77_9CLOT</name>
<dbReference type="SMART" id="SM00849">
    <property type="entry name" value="Lactamase_B"/>
    <property type="match status" value="1"/>
</dbReference>
<evidence type="ECO:0000256" key="2">
    <source>
        <dbReference type="ARBA" id="ARBA00022723"/>
    </source>
</evidence>
<dbReference type="InterPro" id="IPR036866">
    <property type="entry name" value="RibonucZ/Hydroxyglut_hydro"/>
</dbReference>
<reference evidence="6 7" key="1">
    <citation type="submission" date="2019-10" db="EMBL/GenBank/DDBJ databases">
        <title>The Genome Sequence of Clostridium tarantellae Isolated from Fish Brain.</title>
        <authorList>
            <person name="Bano L."/>
            <person name="Kiel M."/>
            <person name="Sales G."/>
            <person name="Doxey A.C."/>
            <person name="Mansfield M.J."/>
            <person name="Schiavone M."/>
            <person name="Rossetto O."/>
            <person name="Pirazzini M."/>
            <person name="Dobrindt U."/>
            <person name="Montecucco C."/>
        </authorList>
    </citation>
    <scope>NUCLEOTIDE SEQUENCE [LARGE SCALE GENOMIC DNA]</scope>
    <source>
        <strain evidence="6 7">DSM 3997</strain>
    </source>
</reference>
<dbReference type="PANTHER" id="PTHR46233:SF3">
    <property type="entry name" value="HYDROXYACYLGLUTATHIONE HYDROLASE GLOC"/>
    <property type="match status" value="1"/>
</dbReference>
<dbReference type="GO" id="GO:0046872">
    <property type="term" value="F:metal ion binding"/>
    <property type="evidence" value="ECO:0007669"/>
    <property type="project" value="UniProtKB-KW"/>
</dbReference>
<evidence type="ECO:0000259" key="5">
    <source>
        <dbReference type="SMART" id="SM00849"/>
    </source>
</evidence>
<gene>
    <name evidence="6" type="ORF">GBZ86_04330</name>
</gene>
<dbReference type="Gene3D" id="3.60.15.10">
    <property type="entry name" value="Ribonuclease Z/Hydroxyacylglutathione hydrolase-like"/>
    <property type="match status" value="1"/>
</dbReference>
<dbReference type="CDD" id="cd06262">
    <property type="entry name" value="metallo-hydrolase-like_MBL-fold"/>
    <property type="match status" value="1"/>
</dbReference>
<dbReference type="OrthoDB" id="9802248at2"/>
<evidence type="ECO:0000256" key="3">
    <source>
        <dbReference type="ARBA" id="ARBA00022801"/>
    </source>
</evidence>
<evidence type="ECO:0000313" key="6">
    <source>
        <dbReference type="EMBL" id="MPQ42984.1"/>
    </source>
</evidence>
<organism evidence="6 7">
    <name type="scientific">Clostridium tarantellae</name>
    <dbReference type="NCBI Taxonomy" id="39493"/>
    <lineage>
        <taxon>Bacteria</taxon>
        <taxon>Bacillati</taxon>
        <taxon>Bacillota</taxon>
        <taxon>Clostridia</taxon>
        <taxon>Eubacteriales</taxon>
        <taxon>Clostridiaceae</taxon>
        <taxon>Clostridium</taxon>
    </lineage>
</organism>
<dbReference type="GO" id="GO:0016787">
    <property type="term" value="F:hydrolase activity"/>
    <property type="evidence" value="ECO:0007669"/>
    <property type="project" value="UniProtKB-KW"/>
</dbReference>
<dbReference type="InterPro" id="IPR001279">
    <property type="entry name" value="Metallo-B-lactamas"/>
</dbReference>
<dbReference type="PANTHER" id="PTHR46233">
    <property type="entry name" value="HYDROXYACYLGLUTATHIONE HYDROLASE GLOC"/>
    <property type="match status" value="1"/>
</dbReference>
<dbReference type="Proteomes" id="UP000430345">
    <property type="component" value="Unassembled WGS sequence"/>
</dbReference>
<accession>A0A6I1MJ77</accession>
<dbReference type="SUPFAM" id="SSF56281">
    <property type="entry name" value="Metallo-hydrolase/oxidoreductase"/>
    <property type="match status" value="1"/>
</dbReference>
<keyword evidence="4" id="KW-0862">Zinc</keyword>
<evidence type="ECO:0000313" key="7">
    <source>
        <dbReference type="Proteomes" id="UP000430345"/>
    </source>
</evidence>
<keyword evidence="2" id="KW-0479">Metal-binding</keyword>
<keyword evidence="7" id="KW-1185">Reference proteome</keyword>
<dbReference type="AlphaFoldDB" id="A0A6I1MJ77"/>